<keyword evidence="3" id="KW-1185">Reference proteome</keyword>
<dbReference type="InterPro" id="IPR016813">
    <property type="entry name" value="NADH_Ub_cplx-1_21kDa"/>
</dbReference>
<evidence type="ECO:0000313" key="2">
    <source>
        <dbReference type="EMBL" id="KIY46204.1"/>
    </source>
</evidence>
<evidence type="ECO:0000313" key="3">
    <source>
        <dbReference type="Proteomes" id="UP000054144"/>
    </source>
</evidence>
<accession>A0A0D7A749</accession>
<reference evidence="2 3" key="1">
    <citation type="journal article" date="2015" name="Fungal Genet. Biol.">
        <title>Evolution of novel wood decay mechanisms in Agaricales revealed by the genome sequences of Fistulina hepatica and Cylindrobasidium torrendii.</title>
        <authorList>
            <person name="Floudas D."/>
            <person name="Held B.W."/>
            <person name="Riley R."/>
            <person name="Nagy L.G."/>
            <person name="Koehler G."/>
            <person name="Ransdell A.S."/>
            <person name="Younus H."/>
            <person name="Chow J."/>
            <person name="Chiniquy J."/>
            <person name="Lipzen A."/>
            <person name="Tritt A."/>
            <person name="Sun H."/>
            <person name="Haridas S."/>
            <person name="LaButti K."/>
            <person name="Ohm R.A."/>
            <person name="Kues U."/>
            <person name="Blanchette R.A."/>
            <person name="Grigoriev I.V."/>
            <person name="Minto R.E."/>
            <person name="Hibbett D.S."/>
        </authorList>
    </citation>
    <scope>NUCLEOTIDE SEQUENCE [LARGE SCALE GENOMIC DNA]</scope>
    <source>
        <strain evidence="2 3">ATCC 64428</strain>
    </source>
</reference>
<dbReference type="PIRSF" id="PIRSF022976">
    <property type="entry name" value="NADH_Oxi_21kDa"/>
    <property type="match status" value="1"/>
</dbReference>
<protein>
    <submittedName>
        <fullName evidence="2">NUZM, NADH-ubiquinone oxidoreductase 21.3 kDa subunit</fullName>
    </submittedName>
</protein>
<gene>
    <name evidence="2" type="ORF">FISHEDRAFT_47789</name>
</gene>
<evidence type="ECO:0000256" key="1">
    <source>
        <dbReference type="SAM" id="MobiDB-lite"/>
    </source>
</evidence>
<sequence length="178" mass="20031">MAAKKAAESTLYHLSPQGFWKTFREYAVVNPEISSGLPLPGLNRRPQPGARPEKYNTPATKSSDIADNWYYKRDVRRAWPQLSVVTQNQLSTLLIEHSTPQAIPEPTDGKDGEVVASPQKASIMDLTRAISSITSKAQVYTQERLPPVLPVAHKRWVPERCPDAPHDPDAYWPMQLFK</sequence>
<dbReference type="PANTHER" id="PTHR37325">
    <property type="entry name" value="OXIDOREDUCTASE 21 KDA SUBUNIT, PUTATIVE (AFU_ORTHOLOGUE AFUA_4G05910)-RELATED"/>
    <property type="match status" value="1"/>
</dbReference>
<dbReference type="Proteomes" id="UP000054144">
    <property type="component" value="Unassembled WGS sequence"/>
</dbReference>
<dbReference type="CDD" id="cd22849">
    <property type="entry name" value="NuzM"/>
    <property type="match status" value="1"/>
</dbReference>
<dbReference type="OrthoDB" id="10261524at2759"/>
<dbReference type="EMBL" id="KN882043">
    <property type="protein sequence ID" value="KIY46204.1"/>
    <property type="molecule type" value="Genomic_DNA"/>
</dbReference>
<dbReference type="PANTHER" id="PTHR37325:SF1">
    <property type="entry name" value="OXIDOREDUCTASE 21 KDA SUBUNIT, PUTATIVE (AFU_ORTHOLOGUE AFUA_4G05910)-RELATED"/>
    <property type="match status" value="1"/>
</dbReference>
<keyword evidence="2" id="KW-0830">Ubiquinone</keyword>
<feature type="region of interest" description="Disordered" evidence="1">
    <location>
        <begin position="37"/>
        <end position="61"/>
    </location>
</feature>
<organism evidence="2 3">
    <name type="scientific">Fistulina hepatica ATCC 64428</name>
    <dbReference type="NCBI Taxonomy" id="1128425"/>
    <lineage>
        <taxon>Eukaryota</taxon>
        <taxon>Fungi</taxon>
        <taxon>Dikarya</taxon>
        <taxon>Basidiomycota</taxon>
        <taxon>Agaricomycotina</taxon>
        <taxon>Agaricomycetes</taxon>
        <taxon>Agaricomycetidae</taxon>
        <taxon>Agaricales</taxon>
        <taxon>Fistulinaceae</taxon>
        <taxon>Fistulina</taxon>
    </lineage>
</organism>
<proteinExistence type="predicted"/>
<name>A0A0D7A749_9AGAR</name>
<dbReference type="AlphaFoldDB" id="A0A0D7A749"/>